<keyword evidence="3" id="KW-1185">Reference proteome</keyword>
<organism evidence="2 3">
    <name type="scientific">Vibrio phage Vc1</name>
    <dbReference type="NCBI Taxonomy" id="1480731"/>
    <lineage>
        <taxon>Viruses</taxon>
        <taxon>Duplodnaviria</taxon>
        <taxon>Heunggongvirae</taxon>
        <taxon>Uroviricota</taxon>
        <taxon>Caudoviricetes</taxon>
        <taxon>Drexlerviridae</taxon>
        <taxon>Jhansiroadvirus</taxon>
        <taxon>Jhansiroadvirus gwaliVC1</taxon>
    </lineage>
</organism>
<protein>
    <recommendedName>
        <fullName evidence="4">DUF3102 domain-containing protein</fullName>
    </recommendedName>
</protein>
<evidence type="ECO:0000313" key="3">
    <source>
        <dbReference type="Proteomes" id="UP000019741"/>
    </source>
</evidence>
<evidence type="ECO:0008006" key="4">
    <source>
        <dbReference type="Google" id="ProtNLM"/>
    </source>
</evidence>
<gene>
    <name evidence="2" type="ORF">PV_026</name>
</gene>
<name>X2KPL5_9CAUD</name>
<proteinExistence type="predicted"/>
<evidence type="ECO:0000256" key="1">
    <source>
        <dbReference type="SAM" id="Coils"/>
    </source>
</evidence>
<dbReference type="Proteomes" id="UP000019741">
    <property type="component" value="Segment"/>
</dbReference>
<evidence type="ECO:0000313" key="2">
    <source>
        <dbReference type="EMBL" id="AHN84677.1"/>
    </source>
</evidence>
<accession>X2KPL5</accession>
<dbReference type="EMBL" id="KJ502657">
    <property type="protein sequence ID" value="AHN84677.1"/>
    <property type="molecule type" value="Genomic_DNA"/>
</dbReference>
<keyword evidence="1" id="KW-0175">Coiled coil</keyword>
<sequence>MTKVISRIDEIIIEINEKLDIIQKESVSVGRLLIEAKEEMTGNGKKYADFIEWCGLQFNIGKAQASKLMKVATVFDDDERFKGVAMRVLYALAVNATPEQMDRAAEFASNGTLNSAVVNQLLNPAPVVQKEPEAPKTTPEADKEAEQAIAEAINNVSQRETGTVDEQMKAHDAVQEGAEGSLSDAEKEGLTNEIQELRKALEAANDLIKSMQAEKTQHNSSKDMPMLPQFTNACPYAVLGLGQVEAKQITKVKKAFRELIKCGYGKGHEAFELLTKAKDQLLADIEASK</sequence>
<feature type="coiled-coil region" evidence="1">
    <location>
        <begin position="187"/>
        <end position="221"/>
    </location>
</feature>
<reference evidence="2 3" key="1">
    <citation type="submission" date="2014-02" db="EMBL/GenBank/DDBJ databases">
        <title>The complete genome of the phage of Vibrio sp. which is highly homologous to Vibro cyclitrophicus was sequenced and analyzed.</title>
        <authorList>
            <person name="Li Z."/>
            <person name="Xu Y."/>
            <person name="Zhang J."/>
        </authorList>
    </citation>
    <scope>NUCLEOTIDE SEQUENCE [LARGE SCALE GENOMIC DNA]</scope>
    <source>
        <strain evidence="2">Phi-Vc1</strain>
    </source>
</reference>